<proteinExistence type="inferred from homology"/>
<feature type="active site" evidence="3">
    <location>
        <position position="216"/>
    </location>
</feature>
<evidence type="ECO:0000256" key="2">
    <source>
        <dbReference type="ARBA" id="ARBA00023002"/>
    </source>
</evidence>
<evidence type="ECO:0000313" key="6">
    <source>
        <dbReference type="EMBL" id="MBK1791867.1"/>
    </source>
</evidence>
<dbReference type="Gene3D" id="3.40.309.10">
    <property type="entry name" value="Aldehyde Dehydrogenase, Chain A, domain 2"/>
    <property type="match status" value="1"/>
</dbReference>
<dbReference type="Gene3D" id="3.40.605.10">
    <property type="entry name" value="Aldehyde Dehydrogenase, Chain A, domain 1"/>
    <property type="match status" value="1"/>
</dbReference>
<accession>A0A8J7MEE4</accession>
<comment type="similarity">
    <text evidence="1 4">Belongs to the aldehyde dehydrogenase family.</text>
</comment>
<organism evidence="6 7">
    <name type="scientific">Persicirhabdus sediminis</name>
    <dbReference type="NCBI Taxonomy" id="454144"/>
    <lineage>
        <taxon>Bacteria</taxon>
        <taxon>Pseudomonadati</taxon>
        <taxon>Verrucomicrobiota</taxon>
        <taxon>Verrucomicrobiia</taxon>
        <taxon>Verrucomicrobiales</taxon>
        <taxon>Verrucomicrobiaceae</taxon>
        <taxon>Persicirhabdus</taxon>
    </lineage>
</organism>
<comment type="caution">
    <text evidence="6">The sequence shown here is derived from an EMBL/GenBank/DDBJ whole genome shotgun (WGS) entry which is preliminary data.</text>
</comment>
<dbReference type="InterPro" id="IPR016161">
    <property type="entry name" value="Ald_DH/histidinol_DH"/>
</dbReference>
<dbReference type="PANTHER" id="PTHR42804:SF1">
    <property type="entry name" value="ALDEHYDE DEHYDROGENASE-RELATED"/>
    <property type="match status" value="1"/>
</dbReference>
<dbReference type="Proteomes" id="UP000624703">
    <property type="component" value="Unassembled WGS sequence"/>
</dbReference>
<dbReference type="GO" id="GO:0016620">
    <property type="term" value="F:oxidoreductase activity, acting on the aldehyde or oxo group of donors, NAD or NADP as acceptor"/>
    <property type="evidence" value="ECO:0007669"/>
    <property type="project" value="InterPro"/>
</dbReference>
<dbReference type="PANTHER" id="PTHR42804">
    <property type="entry name" value="ALDEHYDE DEHYDROGENASE"/>
    <property type="match status" value="1"/>
</dbReference>
<dbReference type="EMBL" id="JAENIM010000041">
    <property type="protein sequence ID" value="MBK1791867.1"/>
    <property type="molecule type" value="Genomic_DNA"/>
</dbReference>
<evidence type="ECO:0000313" key="7">
    <source>
        <dbReference type="Proteomes" id="UP000624703"/>
    </source>
</evidence>
<protein>
    <submittedName>
        <fullName evidence="6">Aldehyde dehydrogenase family protein</fullName>
    </submittedName>
</protein>
<name>A0A8J7MEE4_9BACT</name>
<evidence type="ECO:0000259" key="5">
    <source>
        <dbReference type="Pfam" id="PF00171"/>
    </source>
</evidence>
<dbReference type="InterPro" id="IPR016162">
    <property type="entry name" value="Ald_DH_N"/>
</dbReference>
<dbReference type="AlphaFoldDB" id="A0A8J7MEE4"/>
<dbReference type="PROSITE" id="PS00687">
    <property type="entry name" value="ALDEHYDE_DEHYDR_GLU"/>
    <property type="match status" value="1"/>
</dbReference>
<dbReference type="SUPFAM" id="SSF53720">
    <property type="entry name" value="ALDH-like"/>
    <property type="match status" value="1"/>
</dbReference>
<feature type="domain" description="Aldehyde dehydrogenase" evidence="5">
    <location>
        <begin position="11"/>
        <end position="426"/>
    </location>
</feature>
<gene>
    <name evidence="6" type="ORF">JIN82_11955</name>
</gene>
<dbReference type="RefSeq" id="WP_200311878.1">
    <property type="nucleotide sequence ID" value="NZ_JAENIM010000041.1"/>
</dbReference>
<dbReference type="InterPro" id="IPR016163">
    <property type="entry name" value="Ald_DH_C"/>
</dbReference>
<sequence>MSSELQHQCVSVHRRAMMAARSWRNNSVGDRLVLLKKLRREMALRASDIAELIQREDLALSLSAELLPTLDAMKFLENEGEKLLRPRRLGVRGRPLWMGTVDSEVHYEPHGTILIIAPSNYPFLLSAALAFQALVAGNAVVIKPAENESASLELLLEIMDEVGFPPDIIQLLATSVESSKVAVEHGFDKVIFTGSAETGRKVLASQAAKLKPSVVELSGNDAAVILEGADIERVAKLIAYGLCLNDGCTCISPRRLFVANSVLHDFVHALSAELIGAEEVMLGEAAKQRVNLTINQSLSAGASLAVGGFSETGAFSPCVLTDIEVAMPFCSEDLFAPVCGVIGYDDVSQLAELVNASPYALGASVYGPNEQAIRLAGKLDVGCITVNDLIVPTADPRVPFGGYKQSGFGTTRGREGLMEMVRAKTVLIRRGKFLGQLDTPITSHTSLIGNYIKMSHCSSWADRVRASMEFMKAWKNQTKK</sequence>
<keyword evidence="7" id="KW-1185">Reference proteome</keyword>
<evidence type="ECO:0000256" key="3">
    <source>
        <dbReference type="PROSITE-ProRule" id="PRU10007"/>
    </source>
</evidence>
<dbReference type="Pfam" id="PF00171">
    <property type="entry name" value="Aldedh"/>
    <property type="match status" value="1"/>
</dbReference>
<dbReference type="InterPro" id="IPR029510">
    <property type="entry name" value="Ald_DH_CS_GLU"/>
</dbReference>
<keyword evidence="2 4" id="KW-0560">Oxidoreductase</keyword>
<evidence type="ECO:0000256" key="1">
    <source>
        <dbReference type="ARBA" id="ARBA00009986"/>
    </source>
</evidence>
<reference evidence="6" key="1">
    <citation type="submission" date="2021-01" db="EMBL/GenBank/DDBJ databases">
        <title>Modified the classification status of verrucomicrobia.</title>
        <authorList>
            <person name="Feng X."/>
        </authorList>
    </citation>
    <scope>NUCLEOTIDE SEQUENCE</scope>
    <source>
        <strain evidence="6">_KCTC 22039</strain>
    </source>
</reference>
<evidence type="ECO:0000256" key="4">
    <source>
        <dbReference type="RuleBase" id="RU003345"/>
    </source>
</evidence>
<dbReference type="InterPro" id="IPR015590">
    <property type="entry name" value="Aldehyde_DH_dom"/>
</dbReference>